<dbReference type="InterPro" id="IPR035895">
    <property type="entry name" value="HPr-like_sf"/>
</dbReference>
<dbReference type="RefSeq" id="WP_147802743.1">
    <property type="nucleotide sequence ID" value="NZ_CP144914.1"/>
</dbReference>
<gene>
    <name evidence="2" type="ORF">FTX54_015560</name>
</gene>
<dbReference type="PROSITE" id="PS51350">
    <property type="entry name" value="PTS_HPR_DOM"/>
    <property type="match status" value="1"/>
</dbReference>
<dbReference type="SUPFAM" id="SSF55594">
    <property type="entry name" value="HPr-like"/>
    <property type="match status" value="1"/>
</dbReference>
<name>A0A5C7FBX9_9BACI</name>
<dbReference type="OrthoDB" id="2428896at2"/>
<feature type="domain" description="HPr" evidence="1">
    <location>
        <begin position="1"/>
        <end position="86"/>
    </location>
</feature>
<keyword evidence="3" id="KW-1185">Reference proteome</keyword>
<evidence type="ECO:0000259" key="1">
    <source>
        <dbReference type="PROSITE" id="PS51350"/>
    </source>
</evidence>
<dbReference type="InterPro" id="IPR000032">
    <property type="entry name" value="HPr-like"/>
</dbReference>
<evidence type="ECO:0000313" key="2">
    <source>
        <dbReference type="EMBL" id="WWD79791.1"/>
    </source>
</evidence>
<dbReference type="KEGG" id="ahal:FTX54_015560"/>
<protein>
    <submittedName>
        <fullName evidence="2">HPr family phosphocarrier protein</fullName>
    </submittedName>
</protein>
<proteinExistence type="predicted"/>
<organism evidence="2 3">
    <name type="scientific">Alkalicoccus halolimnae</name>
    <dbReference type="NCBI Taxonomy" id="1667239"/>
    <lineage>
        <taxon>Bacteria</taxon>
        <taxon>Bacillati</taxon>
        <taxon>Bacillota</taxon>
        <taxon>Bacilli</taxon>
        <taxon>Bacillales</taxon>
        <taxon>Bacillaceae</taxon>
        <taxon>Alkalicoccus</taxon>
    </lineage>
</organism>
<accession>A0A5C7FBX9</accession>
<dbReference type="AlphaFoldDB" id="A0A5C7FBX9"/>
<sequence>MKRVSKEVTVNIREEQTITELSAGLQPYQADVYIEKMSRGSHMKVNVKSFLGLVTIHLENGDSITISAEGEDAEEALEMTARFFEV</sequence>
<dbReference type="Pfam" id="PF00381">
    <property type="entry name" value="PTS-HPr"/>
    <property type="match status" value="1"/>
</dbReference>
<dbReference type="EMBL" id="CP144914">
    <property type="protein sequence ID" value="WWD79791.1"/>
    <property type="molecule type" value="Genomic_DNA"/>
</dbReference>
<dbReference type="Gene3D" id="3.30.1340.10">
    <property type="entry name" value="HPr-like"/>
    <property type="match status" value="1"/>
</dbReference>
<dbReference type="PRINTS" id="PR00107">
    <property type="entry name" value="PHOSPHOCPHPR"/>
</dbReference>
<dbReference type="Proteomes" id="UP000321816">
    <property type="component" value="Chromosome"/>
</dbReference>
<evidence type="ECO:0000313" key="3">
    <source>
        <dbReference type="Proteomes" id="UP000321816"/>
    </source>
</evidence>
<reference evidence="2 3" key="1">
    <citation type="submission" date="2024-01" db="EMBL/GenBank/DDBJ databases">
        <title>Complete Genome Sequence of Alkalicoccus halolimnae BZ-SZ-XJ29T, a Moderately Halophilic Bacterium Isolated from a Salt Lake.</title>
        <authorList>
            <person name="Zhao B."/>
        </authorList>
    </citation>
    <scope>NUCLEOTIDE SEQUENCE [LARGE SCALE GENOMIC DNA]</scope>
    <source>
        <strain evidence="2 3">BZ-SZ-XJ29</strain>
    </source>
</reference>